<feature type="compositionally biased region" description="Low complexity" evidence="17">
    <location>
        <begin position="1355"/>
        <end position="1368"/>
    </location>
</feature>
<dbReference type="InterPro" id="IPR036867">
    <property type="entry name" value="R3H_dom_sf"/>
</dbReference>
<evidence type="ECO:0000313" key="22">
    <source>
        <dbReference type="EMBL" id="KAG2431332.1"/>
    </source>
</evidence>
<keyword evidence="13 18" id="KW-0472">Membrane</keyword>
<feature type="transmembrane region" description="Helical" evidence="18">
    <location>
        <begin position="12"/>
        <end position="32"/>
    </location>
</feature>
<feature type="compositionally biased region" description="Basic and acidic residues" evidence="17">
    <location>
        <begin position="313"/>
        <end position="322"/>
    </location>
</feature>
<dbReference type="CDD" id="cd02325">
    <property type="entry name" value="R3H"/>
    <property type="match status" value="1"/>
</dbReference>
<comment type="catalytic activity">
    <reaction evidence="1">
        <text>S-ubiquitinyl-[E2 ubiquitin-conjugating enzyme]-L-cysteine + [acceptor protein]-L-lysine = [E2 ubiquitin-conjugating enzyme]-L-cysteine + N(6)-ubiquitinyl-[acceptor protein]-L-lysine.</text>
        <dbReference type="EC" id="2.3.2.27"/>
    </reaction>
</comment>
<gene>
    <name evidence="22" type="ORF">HYH02_013322</name>
</gene>
<dbReference type="SUPFAM" id="SSF57850">
    <property type="entry name" value="RING/U-box"/>
    <property type="match status" value="1"/>
</dbReference>
<dbReference type="Pfam" id="PF25447">
    <property type="entry name" value="RING_ZNF598"/>
    <property type="match status" value="1"/>
</dbReference>
<sequence length="1378" mass="142333">MAPDFKKSFLVHFWLTFLAGFGGGVFSSLLMMDPVNAPISLFASNSLGVTWFVCWWLMTYAPFGICERIHSIPPIKALTKLCVTFMRANLIISRVDLAVTKYPGVIAAPLILGTIAGAGGKLITDGIRGGWGALPGTAEATAPTFVWRSAALAAVGYWGVCKYTNLLTSQEAAAVVITVLLLHSIISDLAGPAAADFTYPVARVAHAITLVPMPGAPAAASALPSKAKKATEQQHAKAAAKSGSVQPAISAASSGAAVKQPPPAAAPAPTKSSSGKNNANGVVVKADSSTAKSGKQESKKKNGVPADASGRGVARERTRGRGGEGFSRRGRLNGADHLDLQHPDQQHVQAHPDVAAIEGLGGGDTAQRPESGRGGRRGGQPRPQRGRPEGGRGVGRGGGPGGRQPVADTDIGSAAGAEDIAAVHETKAAVAAEAGSDSDSDAETLTCVICCEEVAAVAVGACTHTHTCAKCCLRLRMLYRDNKCPLCKSDNKEIVITRPPLPPGATFESLRAGELQPQNQGTDSAASSSAGPTGGSGRAHLPLWQQPRWAKGVFVLDPQAAVTAAAGGPSGTAARRRVRPLHRSLLAMTSNSCAMCDKHGKRPFGTMGLLLGHLRSAHGRSLCEVCLGAGLRFPLEYPPLEPQALAAHIEAEHPRCEFCNLHFYTRDELYAHMTQRHFTCHVCGRLGLMYRYFEDANALQVHMSEEHHPCEHPDCFGCMIAFATQDELHTHIRERHSAHMPRWDQSRARPLLFDFIGQRGPGAAAAAAAESSSGRVGARAHRSGRGGGRDGRSESARVRGVGGGASRPAIQDLEAFPSLSGLTSAAAAPSGLGDVRDTEGGLMVYDDDLGMGGGVPGSAQRGSRPAHAGQGGGGASQATAVPGPGSGPGARLAGVWGGRVAGAGTFVEDFPELGAAAAGGGGWGSNTWGRPVAAPCAPTASSATSSTLGASLRKVTVRCPCGRRVDHLALRADEEVPAMRCNRDCEAAQRRSQLANAFGVTAADSHVSYFERHRTPSYTPTLIQSAQSLGVEWVASVERELGRFLADPSAPRRTSLPAGMSQAQRALVHELATHWGLATHSTGAGAARAVQVLRSPCSGAPTRMLSGVAAATPPEEVSRMLAALPGNNGTGGWVLRLVDVEPGANMAHYLRRWEGEYVLSPGPSSGLTGPFTYLVTFSREAAFRDCCSTLGGGVRGVFRTQLDRPAAAGPSGASVSVQATPAQPPAGWTVLRSNRKAASGATSGTAAGGGFGASSGAASVRSALAADAWGEDPPERRLPNQGTGGGAGGVAARAATVFAPPGGVCEPQLPGRGPKLDLAKETKWSALRQAEEAEEEEGATGAESSLGRESVRPYAAASQTHASSTQAAGDAPISWDDD</sequence>
<feature type="compositionally biased region" description="Low complexity" evidence="17">
    <location>
        <begin position="1205"/>
        <end position="1217"/>
    </location>
</feature>
<dbReference type="InterPro" id="IPR041888">
    <property type="entry name" value="RING-HC_ZNF598/HEL2"/>
</dbReference>
<feature type="domain" description="C2H2-type" evidence="20">
    <location>
        <begin position="708"/>
        <end position="741"/>
    </location>
</feature>
<evidence type="ECO:0000256" key="7">
    <source>
        <dbReference type="ARBA" id="ARBA00022538"/>
    </source>
</evidence>
<dbReference type="InterPro" id="IPR013083">
    <property type="entry name" value="Znf_RING/FYVE/PHD"/>
</dbReference>
<comment type="subcellular location">
    <subcellularLocation>
        <location evidence="2">Endomembrane system</location>
        <topology evidence="2">Multi-pass membrane protein</topology>
    </subcellularLocation>
</comment>
<evidence type="ECO:0000256" key="10">
    <source>
        <dbReference type="ARBA" id="ARBA00022958"/>
    </source>
</evidence>
<evidence type="ECO:0000256" key="6">
    <source>
        <dbReference type="ARBA" id="ARBA00022448"/>
    </source>
</evidence>
<dbReference type="PROSITE" id="PS50157">
    <property type="entry name" value="ZINC_FINGER_C2H2_2"/>
    <property type="match status" value="1"/>
</dbReference>
<evidence type="ECO:0000256" key="1">
    <source>
        <dbReference type="ARBA" id="ARBA00000900"/>
    </source>
</evidence>
<feature type="region of interest" description="Disordered" evidence="17">
    <location>
        <begin position="357"/>
        <end position="410"/>
    </location>
</feature>
<dbReference type="EMBL" id="JAEHOD010000073">
    <property type="protein sequence ID" value="KAG2431332.1"/>
    <property type="molecule type" value="Genomic_DNA"/>
</dbReference>
<dbReference type="Gene3D" id="3.30.1370.50">
    <property type="entry name" value="R3H-like domain"/>
    <property type="match status" value="1"/>
</dbReference>
<keyword evidence="10" id="KW-0630">Potassium</keyword>
<dbReference type="GO" id="GO:0042802">
    <property type="term" value="F:identical protein binding"/>
    <property type="evidence" value="ECO:0007669"/>
    <property type="project" value="InterPro"/>
</dbReference>
<accession>A0A835SQ89</accession>
<dbReference type="GO" id="GO:0012505">
    <property type="term" value="C:endomembrane system"/>
    <property type="evidence" value="ECO:0007669"/>
    <property type="project" value="UniProtKB-SubCell"/>
</dbReference>
<dbReference type="Gene3D" id="3.30.40.10">
    <property type="entry name" value="Zinc/RING finger domain, C3HC4 (zinc finger)"/>
    <property type="match status" value="1"/>
</dbReference>
<dbReference type="InterPro" id="IPR044288">
    <property type="entry name" value="ZNF598/HEL2"/>
</dbReference>
<evidence type="ECO:0000256" key="12">
    <source>
        <dbReference type="ARBA" id="ARBA00023065"/>
    </source>
</evidence>
<dbReference type="GO" id="GO:0043022">
    <property type="term" value="F:ribosome binding"/>
    <property type="evidence" value="ECO:0007669"/>
    <property type="project" value="TreeGrafter"/>
</dbReference>
<dbReference type="InterPro" id="IPR001374">
    <property type="entry name" value="R3H_dom"/>
</dbReference>
<dbReference type="PROSITE" id="PS50089">
    <property type="entry name" value="ZF_RING_2"/>
    <property type="match status" value="1"/>
</dbReference>
<evidence type="ECO:0000256" key="14">
    <source>
        <dbReference type="ARBA" id="ARBA00023303"/>
    </source>
</evidence>
<keyword evidence="14" id="KW-0407">Ion channel</keyword>
<dbReference type="SMART" id="SM00355">
    <property type="entry name" value="ZnF_C2H2"/>
    <property type="match status" value="4"/>
</dbReference>
<dbReference type="PANTHER" id="PTHR22938">
    <property type="entry name" value="ZINC FINGER PROTEIN 598"/>
    <property type="match status" value="1"/>
</dbReference>
<dbReference type="GO" id="GO:0072344">
    <property type="term" value="P:rescue of stalled ribosome"/>
    <property type="evidence" value="ECO:0007669"/>
    <property type="project" value="InterPro"/>
</dbReference>
<evidence type="ECO:0000256" key="8">
    <source>
        <dbReference type="ARBA" id="ARBA00022692"/>
    </source>
</evidence>
<keyword evidence="7" id="KW-0633">Potassium transport</keyword>
<dbReference type="OrthoDB" id="3838338at2759"/>
<reference evidence="22" key="1">
    <citation type="journal article" date="2020" name="bioRxiv">
        <title>Comparative genomics of Chlamydomonas.</title>
        <authorList>
            <person name="Craig R.J."/>
            <person name="Hasan A.R."/>
            <person name="Ness R.W."/>
            <person name="Keightley P.D."/>
        </authorList>
    </citation>
    <scope>NUCLEOTIDE SEQUENCE</scope>
    <source>
        <strain evidence="22">CCAP 11/173</strain>
    </source>
</reference>
<keyword evidence="6" id="KW-0813">Transport</keyword>
<dbReference type="GO" id="GO:0008270">
    <property type="term" value="F:zinc ion binding"/>
    <property type="evidence" value="ECO:0007669"/>
    <property type="project" value="UniProtKB-KW"/>
</dbReference>
<evidence type="ECO:0000259" key="20">
    <source>
        <dbReference type="PROSITE" id="PS50157"/>
    </source>
</evidence>
<feature type="compositionally biased region" description="Basic and acidic residues" evidence="17">
    <location>
        <begin position="1314"/>
        <end position="1323"/>
    </location>
</feature>
<keyword evidence="9" id="KW-0631">Potassium channel</keyword>
<feature type="region of interest" description="Disordered" evidence="17">
    <location>
        <begin position="222"/>
        <end position="338"/>
    </location>
</feature>
<dbReference type="CDD" id="cd16615">
    <property type="entry name" value="RING-HC_ZNF598"/>
    <property type="match status" value="1"/>
</dbReference>
<feature type="region of interest" description="Disordered" evidence="17">
    <location>
        <begin position="768"/>
        <end position="809"/>
    </location>
</feature>
<evidence type="ECO:0000256" key="16">
    <source>
        <dbReference type="PROSITE-ProRule" id="PRU00042"/>
    </source>
</evidence>
<organism evidence="22 23">
    <name type="scientific">Chlamydomonas schloesseri</name>
    <dbReference type="NCBI Taxonomy" id="2026947"/>
    <lineage>
        <taxon>Eukaryota</taxon>
        <taxon>Viridiplantae</taxon>
        <taxon>Chlorophyta</taxon>
        <taxon>core chlorophytes</taxon>
        <taxon>Chlorophyceae</taxon>
        <taxon>CS clade</taxon>
        <taxon>Chlamydomonadales</taxon>
        <taxon>Chlamydomonadaceae</taxon>
        <taxon>Chlamydomonas</taxon>
    </lineage>
</organism>
<comment type="similarity">
    <text evidence="15">Belongs to the ZNF598/HEL2 family.</text>
</comment>
<feature type="domain" description="R3H" evidence="21">
    <location>
        <begin position="1031"/>
        <end position="1096"/>
    </location>
</feature>
<name>A0A835SQ89_9CHLO</name>
<feature type="region of interest" description="Disordered" evidence="17">
    <location>
        <begin position="852"/>
        <end position="887"/>
    </location>
</feature>
<keyword evidence="16" id="KW-0479">Metal-binding</keyword>
<keyword evidence="23" id="KW-1185">Reference proteome</keyword>
<proteinExistence type="inferred from homology"/>
<evidence type="ECO:0000256" key="15">
    <source>
        <dbReference type="ARBA" id="ARBA00035113"/>
    </source>
</evidence>
<keyword evidence="12" id="KW-0406">Ion transport</keyword>
<dbReference type="GO" id="GO:0003676">
    <property type="term" value="F:nucleic acid binding"/>
    <property type="evidence" value="ECO:0007669"/>
    <property type="project" value="UniProtKB-UniRule"/>
</dbReference>
<keyword evidence="16" id="KW-0862">Zinc</keyword>
<evidence type="ECO:0000256" key="17">
    <source>
        <dbReference type="SAM" id="MobiDB-lite"/>
    </source>
</evidence>
<dbReference type="GO" id="GO:0016020">
    <property type="term" value="C:membrane"/>
    <property type="evidence" value="ECO:0007669"/>
    <property type="project" value="InterPro"/>
</dbReference>
<feature type="compositionally biased region" description="Gly residues" evidence="17">
    <location>
        <begin position="391"/>
        <end position="402"/>
    </location>
</feature>
<evidence type="ECO:0000259" key="19">
    <source>
        <dbReference type="PROSITE" id="PS50089"/>
    </source>
</evidence>
<evidence type="ECO:0000256" key="9">
    <source>
        <dbReference type="ARBA" id="ARBA00022826"/>
    </source>
</evidence>
<keyword evidence="16" id="KW-0863">Zinc-finger</keyword>
<comment type="caution">
    <text evidence="22">The sequence shown here is derived from an EMBL/GenBank/DDBJ whole genome shotgun (WGS) entry which is preliminary data.</text>
</comment>
<comment type="similarity">
    <text evidence="4">Belongs to the TMEM38 family.</text>
</comment>
<evidence type="ECO:0000256" key="18">
    <source>
        <dbReference type="SAM" id="Phobius"/>
    </source>
</evidence>
<comment type="pathway">
    <text evidence="3">Protein modification; protein ubiquitination.</text>
</comment>
<dbReference type="SUPFAM" id="SSF82708">
    <property type="entry name" value="R3H domain"/>
    <property type="match status" value="1"/>
</dbReference>
<dbReference type="GO" id="GO:0016567">
    <property type="term" value="P:protein ubiquitination"/>
    <property type="evidence" value="ECO:0007669"/>
    <property type="project" value="TreeGrafter"/>
</dbReference>
<dbReference type="Proteomes" id="UP000613740">
    <property type="component" value="Unassembled WGS sequence"/>
</dbReference>
<dbReference type="InterPro" id="IPR007866">
    <property type="entry name" value="TRIC_channel"/>
</dbReference>
<feature type="region of interest" description="Disordered" evidence="17">
    <location>
        <begin position="1267"/>
        <end position="1289"/>
    </location>
</feature>
<dbReference type="GO" id="GO:0061630">
    <property type="term" value="F:ubiquitin protein ligase activity"/>
    <property type="evidence" value="ECO:0007669"/>
    <property type="project" value="UniProtKB-EC"/>
</dbReference>
<feature type="domain" description="RING-type" evidence="19">
    <location>
        <begin position="447"/>
        <end position="488"/>
    </location>
</feature>
<feature type="compositionally biased region" description="Polar residues" evidence="17">
    <location>
        <begin position="270"/>
        <end position="280"/>
    </location>
</feature>
<evidence type="ECO:0000256" key="13">
    <source>
        <dbReference type="ARBA" id="ARBA00023136"/>
    </source>
</evidence>
<dbReference type="Pfam" id="PF01424">
    <property type="entry name" value="R3H"/>
    <property type="match status" value="1"/>
</dbReference>
<feature type="compositionally biased region" description="Basic and acidic residues" evidence="17">
    <location>
        <begin position="787"/>
        <end position="797"/>
    </location>
</feature>
<dbReference type="GO" id="GO:0005267">
    <property type="term" value="F:potassium channel activity"/>
    <property type="evidence" value="ECO:0007669"/>
    <property type="project" value="UniProtKB-KW"/>
</dbReference>
<feature type="region of interest" description="Disordered" evidence="17">
    <location>
        <begin position="1302"/>
        <end position="1378"/>
    </location>
</feature>
<dbReference type="InterPro" id="IPR001841">
    <property type="entry name" value="Znf_RING"/>
</dbReference>
<keyword evidence="8 18" id="KW-0812">Transmembrane</keyword>
<evidence type="ECO:0000256" key="2">
    <source>
        <dbReference type="ARBA" id="ARBA00004127"/>
    </source>
</evidence>
<evidence type="ECO:0000313" key="23">
    <source>
        <dbReference type="Proteomes" id="UP000613740"/>
    </source>
</evidence>
<dbReference type="Pfam" id="PF05197">
    <property type="entry name" value="TRIC"/>
    <property type="match status" value="1"/>
</dbReference>
<feature type="transmembrane region" description="Helical" evidence="18">
    <location>
        <begin position="39"/>
        <end position="58"/>
    </location>
</feature>
<dbReference type="InterPro" id="IPR013087">
    <property type="entry name" value="Znf_C2H2_type"/>
</dbReference>
<feature type="compositionally biased region" description="Polar residues" evidence="17">
    <location>
        <begin position="243"/>
        <end position="253"/>
    </location>
</feature>
<evidence type="ECO:0000256" key="11">
    <source>
        <dbReference type="ARBA" id="ARBA00022989"/>
    </source>
</evidence>
<evidence type="ECO:0000256" key="3">
    <source>
        <dbReference type="ARBA" id="ARBA00004906"/>
    </source>
</evidence>
<evidence type="ECO:0000256" key="5">
    <source>
        <dbReference type="ARBA" id="ARBA00012483"/>
    </source>
</evidence>
<dbReference type="PANTHER" id="PTHR22938:SF0">
    <property type="entry name" value="E3 UBIQUITIN-PROTEIN LIGASE ZNF598"/>
    <property type="match status" value="1"/>
</dbReference>
<feature type="region of interest" description="Disordered" evidence="17">
    <location>
        <begin position="1205"/>
        <end position="1227"/>
    </location>
</feature>
<keyword evidence="11 18" id="KW-1133">Transmembrane helix</keyword>
<dbReference type="EC" id="2.3.2.27" evidence="5"/>
<dbReference type="PROSITE" id="PS00028">
    <property type="entry name" value="ZINC_FINGER_C2H2_1"/>
    <property type="match status" value="2"/>
</dbReference>
<evidence type="ECO:0000256" key="4">
    <source>
        <dbReference type="ARBA" id="ARBA00005766"/>
    </source>
</evidence>
<evidence type="ECO:0000259" key="21">
    <source>
        <dbReference type="PROSITE" id="PS51061"/>
    </source>
</evidence>
<feature type="compositionally biased region" description="Low complexity" evidence="17">
    <location>
        <begin position="768"/>
        <end position="777"/>
    </location>
</feature>
<protein>
    <recommendedName>
        <fullName evidence="5">RING-type E3 ubiquitin transferase</fullName>
        <ecNumber evidence="5">2.3.2.27</ecNumber>
    </recommendedName>
</protein>
<dbReference type="PROSITE" id="PS51061">
    <property type="entry name" value="R3H"/>
    <property type="match status" value="1"/>
</dbReference>
<feature type="region of interest" description="Disordered" evidence="17">
    <location>
        <begin position="515"/>
        <end position="541"/>
    </location>
</feature>